<feature type="transmembrane region" description="Helical" evidence="1">
    <location>
        <begin position="63"/>
        <end position="82"/>
    </location>
</feature>
<name>A0A0F9RAF6_9ZZZZ</name>
<keyword evidence="1" id="KW-1133">Transmembrane helix</keyword>
<dbReference type="GO" id="GO:0005886">
    <property type="term" value="C:plasma membrane"/>
    <property type="evidence" value="ECO:0007669"/>
    <property type="project" value="TreeGrafter"/>
</dbReference>
<keyword evidence="1" id="KW-0812">Transmembrane</keyword>
<reference evidence="2" key="1">
    <citation type="journal article" date="2015" name="Nature">
        <title>Complex archaea that bridge the gap between prokaryotes and eukaryotes.</title>
        <authorList>
            <person name="Spang A."/>
            <person name="Saw J.H."/>
            <person name="Jorgensen S.L."/>
            <person name="Zaremba-Niedzwiedzka K."/>
            <person name="Martijn J."/>
            <person name="Lind A.E."/>
            <person name="van Eijk R."/>
            <person name="Schleper C."/>
            <person name="Guy L."/>
            <person name="Ettema T.J."/>
        </authorList>
    </citation>
    <scope>NUCLEOTIDE SEQUENCE</scope>
</reference>
<protein>
    <recommendedName>
        <fullName evidence="3">Bile acid:sodium symporter</fullName>
    </recommendedName>
</protein>
<accession>A0A0F9RAF6</accession>
<dbReference type="InterPro" id="IPR016833">
    <property type="entry name" value="Put_Na-Bile_cotransptr"/>
</dbReference>
<proteinExistence type="predicted"/>
<evidence type="ECO:0000256" key="1">
    <source>
        <dbReference type="SAM" id="Phobius"/>
    </source>
</evidence>
<dbReference type="PIRSF" id="PIRSF026166">
    <property type="entry name" value="UCP026166"/>
    <property type="match status" value="1"/>
</dbReference>
<dbReference type="PANTHER" id="PTHR18640">
    <property type="entry name" value="SOLUTE CARRIER FAMILY 10 MEMBER 7"/>
    <property type="match status" value="1"/>
</dbReference>
<gene>
    <name evidence="2" type="ORF">LCGC14_0618850</name>
</gene>
<keyword evidence="1" id="KW-0472">Membrane</keyword>
<comment type="caution">
    <text evidence="2">The sequence shown here is derived from an EMBL/GenBank/DDBJ whole genome shotgun (WGS) entry which is preliminary data.</text>
</comment>
<dbReference type="InterPro" id="IPR038770">
    <property type="entry name" value="Na+/solute_symporter_sf"/>
</dbReference>
<dbReference type="AlphaFoldDB" id="A0A0F9RAF6"/>
<feature type="transmembrane region" description="Helical" evidence="1">
    <location>
        <begin position="102"/>
        <end position="122"/>
    </location>
</feature>
<sequence>MKFRPDTFTILLLGAIVLASFLPATGAAGDLLATAGTVAVALLFFFHGAALSREQVVAGASHWRLHILITTLTFGFFPLVVLPINGMSSFAPSWMPPDLGLGFLYLGVLPSAVSSSIAYTAMARGNVPAAICSAAASNVFGMMLTPFLLLLLVSSAGSGDFAIGEALKDIVFQLLLPFAAGHAMRPLLGGYLARNESLMARYDKCVIWLIVYSAFSHSVESGLWQNLPMKAIVLTILLCIGLLALFMFFARFLVRRFGFSLEDEAAVVFCGSKKSLASGLPMAKVLFSGHPGFGMIVLPIMCYNQVQVILGAILAQKYRDLISESKVAESKVAESKIAESKTIETKDRGTTAV</sequence>
<evidence type="ECO:0000313" key="2">
    <source>
        <dbReference type="EMBL" id="KKN51834.1"/>
    </source>
</evidence>
<feature type="transmembrane region" description="Helical" evidence="1">
    <location>
        <begin position="231"/>
        <end position="254"/>
    </location>
</feature>
<feature type="transmembrane region" description="Helical" evidence="1">
    <location>
        <begin position="170"/>
        <end position="193"/>
    </location>
</feature>
<dbReference type="EMBL" id="LAZR01001047">
    <property type="protein sequence ID" value="KKN51834.1"/>
    <property type="molecule type" value="Genomic_DNA"/>
</dbReference>
<dbReference type="PANTHER" id="PTHR18640:SF5">
    <property type="entry name" value="SODIUM_BILE ACID COTRANSPORTER 7"/>
    <property type="match status" value="1"/>
</dbReference>
<dbReference type="Gene3D" id="1.20.1530.20">
    <property type="match status" value="1"/>
</dbReference>
<feature type="transmembrane region" description="Helical" evidence="1">
    <location>
        <begin position="33"/>
        <end position="51"/>
    </location>
</feature>
<dbReference type="Pfam" id="PF13593">
    <property type="entry name" value="SBF_like"/>
    <property type="match status" value="1"/>
</dbReference>
<evidence type="ECO:0008006" key="3">
    <source>
        <dbReference type="Google" id="ProtNLM"/>
    </source>
</evidence>
<feature type="transmembrane region" description="Helical" evidence="1">
    <location>
        <begin position="129"/>
        <end position="150"/>
    </location>
</feature>
<organism evidence="2">
    <name type="scientific">marine sediment metagenome</name>
    <dbReference type="NCBI Taxonomy" id="412755"/>
    <lineage>
        <taxon>unclassified sequences</taxon>
        <taxon>metagenomes</taxon>
        <taxon>ecological metagenomes</taxon>
    </lineage>
</organism>